<dbReference type="InterPro" id="IPR055342">
    <property type="entry name" value="MreC_beta-barrel_core"/>
</dbReference>
<protein>
    <recommendedName>
        <fullName evidence="2 5">Cell shape-determining protein MreC</fullName>
    </recommendedName>
    <alternativeName>
        <fullName evidence="4 5">Cell shape protein MreC</fullName>
    </alternativeName>
</protein>
<proteinExistence type="inferred from homology"/>
<dbReference type="PIRSF" id="PIRSF038471">
    <property type="entry name" value="MreC"/>
    <property type="match status" value="1"/>
</dbReference>
<evidence type="ECO:0000256" key="5">
    <source>
        <dbReference type="PIRNR" id="PIRNR038471"/>
    </source>
</evidence>
<dbReference type="Gene3D" id="2.40.10.350">
    <property type="entry name" value="Rod shape-determining protein MreC, domain 2"/>
    <property type="match status" value="1"/>
</dbReference>
<keyword evidence="6" id="KW-0175">Coiled coil</keyword>
<dbReference type="EMBL" id="AVPE01000002">
    <property type="protein sequence ID" value="KGX93482.1"/>
    <property type="molecule type" value="Genomic_DNA"/>
</dbReference>
<dbReference type="Proteomes" id="UP000030528">
    <property type="component" value="Unassembled WGS sequence"/>
</dbReference>
<gene>
    <name evidence="8" type="ORF">N781_10625</name>
</gene>
<dbReference type="InterPro" id="IPR007221">
    <property type="entry name" value="MreC"/>
</dbReference>
<feature type="domain" description="Rod shape-determining protein MreC beta-barrel core" evidence="7">
    <location>
        <begin position="123"/>
        <end position="273"/>
    </location>
</feature>
<sequence length="296" mass="33127">MPSFFRNKRLVLLLLSFMVLVILIGFTMRDRDEVTKPEELTRDAIGWVQGVFNTPVQWVSGIVTNVQDIRDVYEENKILKARLAENKALIAENQELQNDLDELRSLLDYQESLRDYEPTKATVVSRSPENRYQQITINKGTRDGVQSNMAVITGDGLVGKVQAASSFTSTVQLVSGFDMTSLIHAAIASEEKQYGLVKGYDEQTETLLLKDIPDDAEVKKGEEVTSSGLGGVFPEGLPIGTIEKVEMDDDGLTQTAYVKPFANLYDFSTVFVIDRELFSPQLDGTEREQQEGEDEQ</sequence>
<name>A0A0A5ICC0_9BACI</name>
<dbReference type="InterPro" id="IPR042175">
    <property type="entry name" value="Cell/Rod_MreC_2"/>
</dbReference>
<keyword evidence="9" id="KW-1185">Reference proteome</keyword>
<evidence type="ECO:0000256" key="3">
    <source>
        <dbReference type="ARBA" id="ARBA00022960"/>
    </source>
</evidence>
<dbReference type="NCBIfam" id="TIGR00219">
    <property type="entry name" value="mreC"/>
    <property type="match status" value="1"/>
</dbReference>
<feature type="coiled-coil region" evidence="6">
    <location>
        <begin position="79"/>
        <end position="113"/>
    </location>
</feature>
<evidence type="ECO:0000313" key="8">
    <source>
        <dbReference type="EMBL" id="KGX93482.1"/>
    </source>
</evidence>
<keyword evidence="3 5" id="KW-0133">Cell shape</keyword>
<dbReference type="Gene3D" id="2.40.10.340">
    <property type="entry name" value="Rod shape-determining protein MreC, domain 1"/>
    <property type="match status" value="1"/>
</dbReference>
<dbReference type="STRING" id="1385510.GCA_000425205_01035"/>
<dbReference type="PANTHER" id="PTHR34138">
    <property type="entry name" value="CELL SHAPE-DETERMINING PROTEIN MREC"/>
    <property type="match status" value="1"/>
</dbReference>
<dbReference type="GO" id="GO:0008360">
    <property type="term" value="P:regulation of cell shape"/>
    <property type="evidence" value="ECO:0007669"/>
    <property type="project" value="UniProtKB-KW"/>
</dbReference>
<dbReference type="OrthoDB" id="9792313at2"/>
<reference evidence="8 9" key="1">
    <citation type="submission" date="2013-08" db="EMBL/GenBank/DDBJ databases">
        <authorList>
            <person name="Huang J."/>
            <person name="Wang G."/>
        </authorList>
    </citation>
    <scope>NUCLEOTIDE SEQUENCE [LARGE SCALE GENOMIC DNA]</scope>
    <source>
        <strain evidence="8 9">JSM 076056</strain>
    </source>
</reference>
<evidence type="ECO:0000256" key="6">
    <source>
        <dbReference type="SAM" id="Coils"/>
    </source>
</evidence>
<dbReference type="RefSeq" id="WP_026802061.1">
    <property type="nucleotide sequence ID" value="NZ_AVPE01000002.1"/>
</dbReference>
<accession>A0A0A5ICC0</accession>
<dbReference type="AlphaFoldDB" id="A0A0A5ICC0"/>
<dbReference type="eggNOG" id="COG1792">
    <property type="taxonomic scope" value="Bacteria"/>
</dbReference>
<comment type="caution">
    <text evidence="8">The sequence shown here is derived from an EMBL/GenBank/DDBJ whole genome shotgun (WGS) entry which is preliminary data.</text>
</comment>
<dbReference type="PANTHER" id="PTHR34138:SF1">
    <property type="entry name" value="CELL SHAPE-DETERMINING PROTEIN MREC"/>
    <property type="match status" value="1"/>
</dbReference>
<evidence type="ECO:0000256" key="4">
    <source>
        <dbReference type="ARBA" id="ARBA00032089"/>
    </source>
</evidence>
<dbReference type="Pfam" id="PF04085">
    <property type="entry name" value="MreC"/>
    <property type="match status" value="1"/>
</dbReference>
<dbReference type="InterPro" id="IPR042177">
    <property type="entry name" value="Cell/Rod_1"/>
</dbReference>
<dbReference type="GO" id="GO:0005886">
    <property type="term" value="C:plasma membrane"/>
    <property type="evidence" value="ECO:0007669"/>
    <property type="project" value="TreeGrafter"/>
</dbReference>
<evidence type="ECO:0000256" key="1">
    <source>
        <dbReference type="ARBA" id="ARBA00009369"/>
    </source>
</evidence>
<evidence type="ECO:0000313" key="9">
    <source>
        <dbReference type="Proteomes" id="UP000030528"/>
    </source>
</evidence>
<comment type="similarity">
    <text evidence="1 5">Belongs to the MreC family.</text>
</comment>
<comment type="function">
    <text evidence="5">Involved in formation and maintenance of cell shape.</text>
</comment>
<organism evidence="8 9">
    <name type="scientific">Pontibacillus halophilus JSM 076056 = DSM 19796</name>
    <dbReference type="NCBI Taxonomy" id="1385510"/>
    <lineage>
        <taxon>Bacteria</taxon>
        <taxon>Bacillati</taxon>
        <taxon>Bacillota</taxon>
        <taxon>Bacilli</taxon>
        <taxon>Bacillales</taxon>
        <taxon>Bacillaceae</taxon>
        <taxon>Pontibacillus</taxon>
    </lineage>
</organism>
<evidence type="ECO:0000259" key="7">
    <source>
        <dbReference type="Pfam" id="PF04085"/>
    </source>
</evidence>
<evidence type="ECO:0000256" key="2">
    <source>
        <dbReference type="ARBA" id="ARBA00013855"/>
    </source>
</evidence>